<keyword evidence="2" id="KW-1185">Reference proteome</keyword>
<dbReference type="Pfam" id="PF07277">
    <property type="entry name" value="SapC"/>
    <property type="match status" value="1"/>
</dbReference>
<sequence>MANAVLLNNIDHKDLRVDLRRVRSLGDDVMFTPTFPGEFRNLQAHYPVVFAKTPSGTSFQPVALFGLREGQNLFLGPDGWDATYVPLAIERQPFLIGQANGEPMIHIDLDHPRAGVASGELLFLEHGGTTDTLERVSSVLLALHEGFQAVPAFVALLVELDLLESFVLDIELNDGSRNRLAGFYTINEDRLAQLDVAGLERLHRAGCLEAIYMAMASLSNLRALIERVNRLDVADR</sequence>
<evidence type="ECO:0000313" key="2">
    <source>
        <dbReference type="Proteomes" id="UP000646426"/>
    </source>
</evidence>
<dbReference type="AlphaFoldDB" id="A0A918W8V2"/>
<name>A0A918W8V2_9GAMM</name>
<dbReference type="InterPro" id="IPR010836">
    <property type="entry name" value="SapC"/>
</dbReference>
<reference evidence="1" key="1">
    <citation type="journal article" date="2014" name="Int. J. Syst. Evol. Microbiol.">
        <title>Complete genome sequence of Corynebacterium casei LMG S-19264T (=DSM 44701T), isolated from a smear-ripened cheese.</title>
        <authorList>
            <consortium name="US DOE Joint Genome Institute (JGI-PGF)"/>
            <person name="Walter F."/>
            <person name="Albersmeier A."/>
            <person name="Kalinowski J."/>
            <person name="Ruckert C."/>
        </authorList>
    </citation>
    <scope>NUCLEOTIDE SEQUENCE</scope>
    <source>
        <strain evidence="1">KCTC 23077</strain>
    </source>
</reference>
<accession>A0A918W8V2</accession>
<dbReference type="Proteomes" id="UP000646426">
    <property type="component" value="Unassembled WGS sequence"/>
</dbReference>
<comment type="caution">
    <text evidence="1">The sequence shown here is derived from an EMBL/GenBank/DDBJ whole genome shotgun (WGS) entry which is preliminary data.</text>
</comment>
<proteinExistence type="predicted"/>
<evidence type="ECO:0000313" key="1">
    <source>
        <dbReference type="EMBL" id="GHA79145.1"/>
    </source>
</evidence>
<organism evidence="1 2">
    <name type="scientific">Cognatilysobacter bugurensis</name>
    <dbReference type="NCBI Taxonomy" id="543356"/>
    <lineage>
        <taxon>Bacteria</taxon>
        <taxon>Pseudomonadati</taxon>
        <taxon>Pseudomonadota</taxon>
        <taxon>Gammaproteobacteria</taxon>
        <taxon>Lysobacterales</taxon>
        <taxon>Lysobacteraceae</taxon>
        <taxon>Cognatilysobacter</taxon>
    </lineage>
</organism>
<protein>
    <submittedName>
        <fullName evidence="1">Peptidase</fullName>
    </submittedName>
</protein>
<dbReference type="RefSeq" id="WP_189455149.1">
    <property type="nucleotide sequence ID" value="NZ_BMYD01000002.1"/>
</dbReference>
<dbReference type="EMBL" id="BMYD01000002">
    <property type="protein sequence ID" value="GHA79145.1"/>
    <property type="molecule type" value="Genomic_DNA"/>
</dbReference>
<reference evidence="1" key="2">
    <citation type="submission" date="2020-09" db="EMBL/GenBank/DDBJ databases">
        <authorList>
            <person name="Sun Q."/>
            <person name="Kim S."/>
        </authorList>
    </citation>
    <scope>NUCLEOTIDE SEQUENCE</scope>
    <source>
        <strain evidence="1">KCTC 23077</strain>
    </source>
</reference>
<gene>
    <name evidence="1" type="ORF">GCM10007067_15760</name>
</gene>